<evidence type="ECO:0000256" key="1">
    <source>
        <dbReference type="ARBA" id="ARBA00022630"/>
    </source>
</evidence>
<name>A0ABU3QZZ5_9GAMM</name>
<gene>
    <name evidence="4" type="ORF">RT723_08380</name>
</gene>
<keyword evidence="5" id="KW-1185">Reference proteome</keyword>
<dbReference type="Proteomes" id="UP001257914">
    <property type="component" value="Unassembled WGS sequence"/>
</dbReference>
<evidence type="ECO:0000259" key="3">
    <source>
        <dbReference type="Pfam" id="PF00724"/>
    </source>
</evidence>
<dbReference type="InterPro" id="IPR013785">
    <property type="entry name" value="Aldolase_TIM"/>
</dbReference>
<proteinExistence type="predicted"/>
<keyword evidence="1" id="KW-0285">Flavoprotein</keyword>
<evidence type="ECO:0000313" key="5">
    <source>
        <dbReference type="Proteomes" id="UP001257914"/>
    </source>
</evidence>
<dbReference type="InterPro" id="IPR051799">
    <property type="entry name" value="NADH_flavin_oxidoreductase"/>
</dbReference>
<dbReference type="PANTHER" id="PTHR43656:SF2">
    <property type="entry name" value="BINDING OXIDOREDUCTASE, PUTATIVE (AFU_ORTHOLOGUE AFUA_2G08260)-RELATED"/>
    <property type="match status" value="1"/>
</dbReference>
<keyword evidence="2" id="KW-0560">Oxidoreductase</keyword>
<organism evidence="4 5">
    <name type="scientific">Psychrosphaera aquimarina</name>
    <dbReference type="NCBI Taxonomy" id="2044854"/>
    <lineage>
        <taxon>Bacteria</taxon>
        <taxon>Pseudomonadati</taxon>
        <taxon>Pseudomonadota</taxon>
        <taxon>Gammaproteobacteria</taxon>
        <taxon>Alteromonadales</taxon>
        <taxon>Pseudoalteromonadaceae</taxon>
        <taxon>Psychrosphaera</taxon>
    </lineage>
</organism>
<reference evidence="4 5" key="1">
    <citation type="submission" date="2023-10" db="EMBL/GenBank/DDBJ databases">
        <title>Psychrosphaera aquimaarina strain SW33 isolated from seawater.</title>
        <authorList>
            <person name="Bayburt H."/>
            <person name="Kim J.M."/>
            <person name="Choi B.J."/>
            <person name="Jeon C.O."/>
        </authorList>
    </citation>
    <scope>NUCLEOTIDE SEQUENCE [LARGE SCALE GENOMIC DNA]</scope>
    <source>
        <strain evidence="4 5">KCTC 52743</strain>
    </source>
</reference>
<evidence type="ECO:0000256" key="2">
    <source>
        <dbReference type="ARBA" id="ARBA00023002"/>
    </source>
</evidence>
<dbReference type="CDD" id="cd04733">
    <property type="entry name" value="OYE_like_2_FMN"/>
    <property type="match status" value="1"/>
</dbReference>
<dbReference type="InterPro" id="IPR001155">
    <property type="entry name" value="OxRdtase_FMN_N"/>
</dbReference>
<feature type="domain" description="NADH:flavin oxidoreductase/NADH oxidase N-terminal" evidence="3">
    <location>
        <begin position="5"/>
        <end position="339"/>
    </location>
</feature>
<dbReference type="EMBL" id="JAWCUA010000007">
    <property type="protein sequence ID" value="MDU0113011.1"/>
    <property type="molecule type" value="Genomic_DNA"/>
</dbReference>
<dbReference type="RefSeq" id="WP_315946639.1">
    <property type="nucleotide sequence ID" value="NZ_JAWCUA010000007.1"/>
</dbReference>
<protein>
    <submittedName>
        <fullName evidence="4">NADH:flavin oxidoreductase/NADH oxidase family protein</fullName>
    </submittedName>
</protein>
<sequence length="408" mass="44533">MTLVFNAFTFPNSTSIKNRLVKASMEENMSDGDLLPSRELINLYGQWAKGGAGLLLTGNVMIDKEAMTGPGGVVLDKNSDLEQFKLWAKAAKQNQCKVWMQISHPGRQVYRKMGGKVFSPSDVALDMGKLSDLFGQPTPMTDEQIEDVIARFADTAKQAELAGFDGVEVHAAHGYLIAQFLSPLVNKRDDKWGGTLENRARLLTEVIKAIKSNVSETFNIAVKLNSADFQRGGFDENDALSVVKSLEALNIDMIELSGGSYEAPAMQGVTADGRTLKREAYFLSFAETIAKSTTVPIMTTGGIYKFATAKTVLAQGVDLVGIATGLALQPDLPNRWQLGKSVEIAIPKVTWKNKTLRGLAIMAVVKRNLRRVGAGKAASAKLSPLFTLILDQIRTAKLTKRYQKLMSR</sequence>
<comment type="caution">
    <text evidence="4">The sequence shown here is derived from an EMBL/GenBank/DDBJ whole genome shotgun (WGS) entry which is preliminary data.</text>
</comment>
<evidence type="ECO:0000313" key="4">
    <source>
        <dbReference type="EMBL" id="MDU0113011.1"/>
    </source>
</evidence>
<dbReference type="PANTHER" id="PTHR43656">
    <property type="entry name" value="BINDING OXIDOREDUCTASE, PUTATIVE (AFU_ORTHOLOGUE AFUA_2G08260)-RELATED"/>
    <property type="match status" value="1"/>
</dbReference>
<dbReference type="Gene3D" id="3.20.20.70">
    <property type="entry name" value="Aldolase class I"/>
    <property type="match status" value="1"/>
</dbReference>
<accession>A0ABU3QZZ5</accession>
<dbReference type="SUPFAM" id="SSF51395">
    <property type="entry name" value="FMN-linked oxidoreductases"/>
    <property type="match status" value="1"/>
</dbReference>
<dbReference type="Pfam" id="PF00724">
    <property type="entry name" value="Oxidored_FMN"/>
    <property type="match status" value="1"/>
</dbReference>